<dbReference type="FunFam" id="3.30.160.60:FF:000670">
    <property type="entry name" value="zinc finger protein 22"/>
    <property type="match status" value="1"/>
</dbReference>
<dbReference type="FunFam" id="3.30.160.60:FF:000100">
    <property type="entry name" value="Zinc finger 45-like"/>
    <property type="match status" value="2"/>
</dbReference>
<feature type="chain" id="PRO_5018628204" description="C2H2-type domain-containing protein" evidence="10">
    <location>
        <begin position="23"/>
        <end position="364"/>
    </location>
</feature>
<dbReference type="PANTHER" id="PTHR24394">
    <property type="entry name" value="ZINC FINGER PROTEIN"/>
    <property type="match status" value="1"/>
</dbReference>
<keyword evidence="5" id="KW-0862">Zinc</keyword>
<evidence type="ECO:0000259" key="11">
    <source>
        <dbReference type="PROSITE" id="PS50157"/>
    </source>
</evidence>
<evidence type="ECO:0000256" key="9">
    <source>
        <dbReference type="SAM" id="Phobius"/>
    </source>
</evidence>
<keyword evidence="2" id="KW-0479">Metal-binding</keyword>
<keyword evidence="6" id="KW-0539">Nucleus</keyword>
<dbReference type="SMART" id="SM00355">
    <property type="entry name" value="ZnF_C2H2"/>
    <property type="match status" value="4"/>
</dbReference>
<feature type="region of interest" description="Disordered" evidence="8">
    <location>
        <begin position="193"/>
        <end position="217"/>
    </location>
</feature>
<proteinExistence type="predicted"/>
<keyword evidence="9" id="KW-1133">Transmembrane helix</keyword>
<protein>
    <recommendedName>
        <fullName evidence="11">C2H2-type domain-containing protein</fullName>
    </recommendedName>
</protein>
<feature type="compositionally biased region" description="Basic and acidic residues" evidence="8">
    <location>
        <begin position="204"/>
        <end position="216"/>
    </location>
</feature>
<sequence length="364" mass="41697">MSKYFLICFNVFLQMLSRLVMVKEEAPEEHTPCAVLHDPEPHHIKEEQEEVCTTLKGKQLHPKEEIDAMEFPITAAPIKSEDDKQSSVLSQLYEEHIKDELPVENDGREESMRIQDHKDGSISFKTEEVNDAELSISETKHLSASVMIKKDMEDDWKTVTVPESETNMSNNPSGSSEFAEQFVQSSCLQKDMKNSEMGSSQSLDNERPFTKKKNADSQRNVQKKLSFSCKDCGKYFSAKSILNQHMLIHTGQKPFTCDLCGRSFSRKGLFSLKSHLNRHMRIHTGRKPFSCDLCGQSFSQKEHLKKHTTSHTGQKPFCCDLCGQNFSLKGYLNQHINQQMCRFCPNIFYLLSIFVIGIIRIIQN</sequence>
<dbReference type="FunFam" id="3.30.160.60:FF:002343">
    <property type="entry name" value="Zinc finger protein 33A"/>
    <property type="match status" value="1"/>
</dbReference>
<keyword evidence="4 7" id="KW-0863">Zinc-finger</keyword>
<keyword evidence="9" id="KW-0812">Transmembrane</keyword>
<feature type="signal peptide" evidence="10">
    <location>
        <begin position="1"/>
        <end position="22"/>
    </location>
</feature>
<evidence type="ECO:0000313" key="12">
    <source>
        <dbReference type="Ensembl" id="ENSCVAP00000002874.1"/>
    </source>
</evidence>
<reference evidence="12" key="1">
    <citation type="submission" date="2025-08" db="UniProtKB">
        <authorList>
            <consortium name="Ensembl"/>
        </authorList>
    </citation>
    <scope>IDENTIFICATION</scope>
</reference>
<dbReference type="OMA" id="WKANCEV"/>
<feature type="domain" description="C2H2-type" evidence="11">
    <location>
        <begin position="255"/>
        <end position="288"/>
    </location>
</feature>
<reference evidence="12" key="2">
    <citation type="submission" date="2025-09" db="UniProtKB">
        <authorList>
            <consortium name="Ensembl"/>
        </authorList>
    </citation>
    <scope>IDENTIFICATION</scope>
</reference>
<dbReference type="Ensembl" id="ENSCVAT00000010983.1">
    <property type="protein sequence ID" value="ENSCVAP00000002874.1"/>
    <property type="gene ID" value="ENSCVAG00000004041.1"/>
</dbReference>
<dbReference type="GO" id="GO:0000981">
    <property type="term" value="F:DNA-binding transcription factor activity, RNA polymerase II-specific"/>
    <property type="evidence" value="ECO:0007669"/>
    <property type="project" value="TreeGrafter"/>
</dbReference>
<comment type="subcellular location">
    <subcellularLocation>
        <location evidence="1">Nucleus</location>
    </subcellularLocation>
</comment>
<accession>A0A3Q2CD30</accession>
<feature type="domain" description="C2H2-type" evidence="11">
    <location>
        <begin position="227"/>
        <end position="254"/>
    </location>
</feature>
<evidence type="ECO:0000256" key="8">
    <source>
        <dbReference type="SAM" id="MobiDB-lite"/>
    </source>
</evidence>
<dbReference type="PROSITE" id="PS50157">
    <property type="entry name" value="ZINC_FINGER_C2H2_2"/>
    <property type="match status" value="3"/>
</dbReference>
<dbReference type="GO" id="GO:0008270">
    <property type="term" value="F:zinc ion binding"/>
    <property type="evidence" value="ECO:0007669"/>
    <property type="project" value="UniProtKB-KW"/>
</dbReference>
<dbReference type="Gene3D" id="3.30.160.60">
    <property type="entry name" value="Classic Zinc Finger"/>
    <property type="match status" value="4"/>
</dbReference>
<dbReference type="Proteomes" id="UP000265020">
    <property type="component" value="Unassembled WGS sequence"/>
</dbReference>
<evidence type="ECO:0000256" key="3">
    <source>
        <dbReference type="ARBA" id="ARBA00022737"/>
    </source>
</evidence>
<dbReference type="PROSITE" id="PS00028">
    <property type="entry name" value="ZINC_FINGER_C2H2_1"/>
    <property type="match status" value="2"/>
</dbReference>
<keyword evidence="9" id="KW-0472">Membrane</keyword>
<name>A0A3Q2CD30_CYPVA</name>
<feature type="transmembrane region" description="Helical" evidence="9">
    <location>
        <begin position="346"/>
        <end position="362"/>
    </location>
</feature>
<evidence type="ECO:0000256" key="1">
    <source>
        <dbReference type="ARBA" id="ARBA00004123"/>
    </source>
</evidence>
<keyword evidence="13" id="KW-1185">Reference proteome</keyword>
<dbReference type="Pfam" id="PF00096">
    <property type="entry name" value="zf-C2H2"/>
    <property type="match status" value="2"/>
</dbReference>
<evidence type="ECO:0000256" key="2">
    <source>
        <dbReference type="ARBA" id="ARBA00022723"/>
    </source>
</evidence>
<dbReference type="AlphaFoldDB" id="A0A3Q2CD30"/>
<evidence type="ECO:0000256" key="4">
    <source>
        <dbReference type="ARBA" id="ARBA00022771"/>
    </source>
</evidence>
<dbReference type="GeneTree" id="ENSGT01150000286953"/>
<dbReference type="SUPFAM" id="SSF57667">
    <property type="entry name" value="beta-beta-alpha zinc fingers"/>
    <property type="match status" value="2"/>
</dbReference>
<dbReference type="GO" id="GO:0005634">
    <property type="term" value="C:nucleus"/>
    <property type="evidence" value="ECO:0007669"/>
    <property type="project" value="UniProtKB-SubCell"/>
</dbReference>
<dbReference type="InterPro" id="IPR013087">
    <property type="entry name" value="Znf_C2H2_type"/>
</dbReference>
<organism evidence="12 13">
    <name type="scientific">Cyprinodon variegatus</name>
    <name type="common">Sheepshead minnow</name>
    <dbReference type="NCBI Taxonomy" id="28743"/>
    <lineage>
        <taxon>Eukaryota</taxon>
        <taxon>Metazoa</taxon>
        <taxon>Chordata</taxon>
        <taxon>Craniata</taxon>
        <taxon>Vertebrata</taxon>
        <taxon>Euteleostomi</taxon>
        <taxon>Actinopterygii</taxon>
        <taxon>Neopterygii</taxon>
        <taxon>Teleostei</taxon>
        <taxon>Neoteleostei</taxon>
        <taxon>Acanthomorphata</taxon>
        <taxon>Ovalentaria</taxon>
        <taxon>Atherinomorphae</taxon>
        <taxon>Cyprinodontiformes</taxon>
        <taxon>Cyprinodontidae</taxon>
        <taxon>Cyprinodon</taxon>
    </lineage>
</organism>
<dbReference type="PANTHER" id="PTHR24394:SF29">
    <property type="entry name" value="MYONEURIN"/>
    <property type="match status" value="1"/>
</dbReference>
<evidence type="ECO:0000256" key="7">
    <source>
        <dbReference type="PROSITE-ProRule" id="PRU00042"/>
    </source>
</evidence>
<evidence type="ECO:0000256" key="10">
    <source>
        <dbReference type="SAM" id="SignalP"/>
    </source>
</evidence>
<evidence type="ECO:0000256" key="5">
    <source>
        <dbReference type="ARBA" id="ARBA00022833"/>
    </source>
</evidence>
<evidence type="ECO:0000256" key="6">
    <source>
        <dbReference type="ARBA" id="ARBA00023242"/>
    </source>
</evidence>
<dbReference type="InterPro" id="IPR036236">
    <property type="entry name" value="Znf_C2H2_sf"/>
</dbReference>
<keyword evidence="3" id="KW-0677">Repeat</keyword>
<evidence type="ECO:0000313" key="13">
    <source>
        <dbReference type="Proteomes" id="UP000265020"/>
    </source>
</evidence>
<keyword evidence="10" id="KW-0732">Signal</keyword>
<feature type="domain" description="C2H2-type" evidence="11">
    <location>
        <begin position="289"/>
        <end position="316"/>
    </location>
</feature>